<organism evidence="2 3">
    <name type="scientific">Colletotrichum noveboracense</name>
    <dbReference type="NCBI Taxonomy" id="2664923"/>
    <lineage>
        <taxon>Eukaryota</taxon>
        <taxon>Fungi</taxon>
        <taxon>Dikarya</taxon>
        <taxon>Ascomycota</taxon>
        <taxon>Pezizomycotina</taxon>
        <taxon>Sordariomycetes</taxon>
        <taxon>Hypocreomycetidae</taxon>
        <taxon>Glomerellales</taxon>
        <taxon>Glomerellaceae</taxon>
        <taxon>Colletotrichum</taxon>
        <taxon>Colletotrichum gloeosporioides species complex</taxon>
    </lineage>
</organism>
<reference evidence="2" key="1">
    <citation type="submission" date="2022-08" db="EMBL/GenBank/DDBJ databases">
        <authorList>
            <person name="Giroux E."/>
            <person name="Giroux E."/>
        </authorList>
    </citation>
    <scope>NUCLEOTIDE SEQUENCE</scope>
    <source>
        <strain evidence="2">H1091258</strain>
    </source>
</reference>
<dbReference type="EMBL" id="CAMGZC010000438">
    <property type="protein sequence ID" value="CAI0647472.1"/>
    <property type="molecule type" value="Genomic_DNA"/>
</dbReference>
<feature type="transmembrane region" description="Helical" evidence="1">
    <location>
        <begin position="25"/>
        <end position="47"/>
    </location>
</feature>
<proteinExistence type="predicted"/>
<evidence type="ECO:0000256" key="1">
    <source>
        <dbReference type="SAM" id="Phobius"/>
    </source>
</evidence>
<comment type="caution">
    <text evidence="2">The sequence shown here is derived from an EMBL/GenBank/DDBJ whole genome shotgun (WGS) entry which is preliminary data.</text>
</comment>
<evidence type="ECO:0008006" key="4">
    <source>
        <dbReference type="Google" id="ProtNLM"/>
    </source>
</evidence>
<keyword evidence="1" id="KW-0472">Membrane</keyword>
<protein>
    <recommendedName>
        <fullName evidence="4">Integral membrane protein</fullName>
    </recommendedName>
</protein>
<gene>
    <name evidence="2" type="ORF">CGXH109_LOCUS66019</name>
</gene>
<keyword evidence="1" id="KW-1133">Transmembrane helix</keyword>
<sequence>MDMEYFNVDVIEDGGPPGLAPQGQSVISCAVASAVLSGIIVGLRFYARLSPARLLGWEDAWILIAWTPGNDGNPLEP</sequence>
<dbReference type="Proteomes" id="UP001152533">
    <property type="component" value="Unassembled WGS sequence"/>
</dbReference>
<name>A0A9W4W956_9PEZI</name>
<dbReference type="AlphaFoldDB" id="A0A9W4W956"/>
<evidence type="ECO:0000313" key="3">
    <source>
        <dbReference type="Proteomes" id="UP001152533"/>
    </source>
</evidence>
<keyword evidence="3" id="KW-1185">Reference proteome</keyword>
<evidence type="ECO:0000313" key="2">
    <source>
        <dbReference type="EMBL" id="CAI0647472.1"/>
    </source>
</evidence>
<accession>A0A9W4W956</accession>
<keyword evidence="1" id="KW-0812">Transmembrane</keyword>